<proteinExistence type="inferred from homology"/>
<evidence type="ECO:0000313" key="6">
    <source>
        <dbReference type="Proteomes" id="UP000609726"/>
    </source>
</evidence>
<keyword evidence="6" id="KW-1185">Reference proteome</keyword>
<keyword evidence="4" id="KW-0812">Transmembrane</keyword>
<evidence type="ECO:0000313" key="5">
    <source>
        <dbReference type="EMBL" id="NHZ90871.1"/>
    </source>
</evidence>
<evidence type="ECO:0000256" key="2">
    <source>
        <dbReference type="ARBA" id="ARBA00022481"/>
    </source>
</evidence>
<keyword evidence="3" id="KW-0281">Fimbrium</keyword>
<accession>A0ABX0NVR3</accession>
<organism evidence="5 6">
    <name type="scientific">Massilia mucilaginosa</name>
    <dbReference type="NCBI Taxonomy" id="2609282"/>
    <lineage>
        <taxon>Bacteria</taxon>
        <taxon>Pseudomonadati</taxon>
        <taxon>Pseudomonadota</taxon>
        <taxon>Betaproteobacteria</taxon>
        <taxon>Burkholderiales</taxon>
        <taxon>Oxalobacteraceae</taxon>
        <taxon>Telluria group</taxon>
        <taxon>Massilia</taxon>
    </lineage>
</organism>
<dbReference type="Gene3D" id="3.30.700.10">
    <property type="entry name" value="Glycoprotein, Type 4 Pilin"/>
    <property type="match status" value="1"/>
</dbReference>
<dbReference type="PANTHER" id="PTHR30093">
    <property type="entry name" value="GENERAL SECRETION PATHWAY PROTEIN G"/>
    <property type="match status" value="1"/>
</dbReference>
<sequence length="147" mass="15078">MKSRKNDSSHEQAGFTLIELMIVVAIIGVLAAVAFPAYQNYAAKAKVAAAVEESAGGRTGIDSDIILVPNMDAVATMQASKLQGESINCKISTTAANAGAVDLSCTIKGGPASVAAKTVTWSRAATGQWTCKAIAIAVEHTSQNCPP</sequence>
<name>A0ABX0NVR3_9BURK</name>
<dbReference type="InterPro" id="IPR001082">
    <property type="entry name" value="Pilin"/>
</dbReference>
<protein>
    <submittedName>
        <fullName evidence="5">Prepilin-type N-terminal cleavage/methylation domain-containing protein</fullName>
    </submittedName>
</protein>
<comment type="similarity">
    <text evidence="1 3">Belongs to the N-Me-Phe pilin family.</text>
</comment>
<dbReference type="NCBIfam" id="TIGR02532">
    <property type="entry name" value="IV_pilin_GFxxxE"/>
    <property type="match status" value="1"/>
</dbReference>
<dbReference type="Pfam" id="PF07963">
    <property type="entry name" value="N_methyl"/>
    <property type="match status" value="1"/>
</dbReference>
<feature type="transmembrane region" description="Helical" evidence="4">
    <location>
        <begin position="12"/>
        <end position="38"/>
    </location>
</feature>
<dbReference type="InterPro" id="IPR012902">
    <property type="entry name" value="N_methyl_site"/>
</dbReference>
<keyword evidence="4" id="KW-1133">Transmembrane helix</keyword>
<comment type="caution">
    <text evidence="5">The sequence shown here is derived from an EMBL/GenBank/DDBJ whole genome shotgun (WGS) entry which is preliminary data.</text>
</comment>
<evidence type="ECO:0000256" key="3">
    <source>
        <dbReference type="RuleBase" id="RU000389"/>
    </source>
</evidence>
<dbReference type="Pfam" id="PF00114">
    <property type="entry name" value="Pilin"/>
    <property type="match status" value="1"/>
</dbReference>
<dbReference type="Proteomes" id="UP000609726">
    <property type="component" value="Unassembled WGS sequence"/>
</dbReference>
<dbReference type="EMBL" id="WHJH01000021">
    <property type="protein sequence ID" value="NHZ90871.1"/>
    <property type="molecule type" value="Genomic_DNA"/>
</dbReference>
<dbReference type="InterPro" id="IPR045584">
    <property type="entry name" value="Pilin-like"/>
</dbReference>
<keyword evidence="2" id="KW-0488">Methylation</keyword>
<evidence type="ECO:0000256" key="1">
    <source>
        <dbReference type="ARBA" id="ARBA00005233"/>
    </source>
</evidence>
<dbReference type="PANTHER" id="PTHR30093:SF34">
    <property type="entry name" value="PREPILIN PEPTIDASE-DEPENDENT PROTEIN D"/>
    <property type="match status" value="1"/>
</dbReference>
<dbReference type="PROSITE" id="PS00409">
    <property type="entry name" value="PROKAR_NTER_METHYL"/>
    <property type="match status" value="1"/>
</dbReference>
<gene>
    <name evidence="5" type="ORF">F2P45_17840</name>
</gene>
<reference evidence="5 6" key="1">
    <citation type="submission" date="2019-10" db="EMBL/GenBank/DDBJ databases">
        <title>Taxonomy of Antarctic Massilia spp.: description of Massilia rubra sp. nov., Massilia aquatica sp. nov., Massilia mucilaginosa sp. nov., Massilia frigida sp. nov. isolated from streams, lakes and regoliths.</title>
        <authorList>
            <person name="Holochova P."/>
            <person name="Sedlacek I."/>
            <person name="Kralova S."/>
            <person name="Maslanova I."/>
            <person name="Busse H.-J."/>
            <person name="Stankova E."/>
            <person name="Vrbovska V."/>
            <person name="Kovarovic V."/>
            <person name="Bartak M."/>
            <person name="Svec P."/>
            <person name="Pantucek R."/>
        </authorList>
    </citation>
    <scope>NUCLEOTIDE SEQUENCE [LARGE SCALE GENOMIC DNA]</scope>
    <source>
        <strain evidence="5 6">CCM 8733</strain>
    </source>
</reference>
<keyword evidence="4" id="KW-0472">Membrane</keyword>
<evidence type="ECO:0000256" key="4">
    <source>
        <dbReference type="SAM" id="Phobius"/>
    </source>
</evidence>
<dbReference type="SUPFAM" id="SSF54523">
    <property type="entry name" value="Pili subunits"/>
    <property type="match status" value="1"/>
</dbReference>